<dbReference type="AlphaFoldDB" id="A0A1H6F5S1"/>
<evidence type="ECO:0000313" key="8">
    <source>
        <dbReference type="EMBL" id="SEH05452.1"/>
    </source>
</evidence>
<feature type="transmembrane region" description="Helical" evidence="6">
    <location>
        <begin position="7"/>
        <end position="27"/>
    </location>
</feature>
<dbReference type="SUPFAM" id="SSF144091">
    <property type="entry name" value="Rhomboid-like"/>
    <property type="match status" value="1"/>
</dbReference>
<feature type="domain" description="Peptidase S54 rhomboid" evidence="7">
    <location>
        <begin position="10"/>
        <end position="54"/>
    </location>
</feature>
<proteinExistence type="predicted"/>
<keyword evidence="4 6" id="KW-0472">Membrane</keyword>
<dbReference type="InterPro" id="IPR022764">
    <property type="entry name" value="Peptidase_S54_rhomboid_dom"/>
</dbReference>
<comment type="subcellular location">
    <subcellularLocation>
        <location evidence="1">Membrane</location>
        <topology evidence="1">Multi-pass membrane protein</topology>
    </subcellularLocation>
</comment>
<dbReference type="GO" id="GO:0016020">
    <property type="term" value="C:membrane"/>
    <property type="evidence" value="ECO:0007669"/>
    <property type="project" value="UniProtKB-SubCell"/>
</dbReference>
<evidence type="ECO:0000256" key="5">
    <source>
        <dbReference type="SAM" id="MobiDB-lite"/>
    </source>
</evidence>
<sequence>MLRQDNRLLAISLAVAFMYGGMIWGIFPNDPKISFEAHAMGMLSGVAMAIYYRKEGPQRKRYSWEIEEEEEAEKQRRTPGPSDSSDNSIKIFYDWKEKEEE</sequence>
<dbReference type="Proteomes" id="UP000236724">
    <property type="component" value="Unassembled WGS sequence"/>
</dbReference>
<reference evidence="8 9" key="1">
    <citation type="submission" date="2016-10" db="EMBL/GenBank/DDBJ databases">
        <authorList>
            <person name="de Groot N.N."/>
        </authorList>
    </citation>
    <scope>NUCLEOTIDE SEQUENCE [LARGE SCALE GENOMIC DNA]</scope>
    <source>
        <strain evidence="8">MBHS1</strain>
    </source>
</reference>
<accession>A0A1H6F5S1</accession>
<dbReference type="InterPro" id="IPR035952">
    <property type="entry name" value="Rhomboid-like_sf"/>
</dbReference>
<feature type="transmembrane region" description="Helical" evidence="6">
    <location>
        <begin position="33"/>
        <end position="52"/>
    </location>
</feature>
<keyword evidence="3 6" id="KW-1133">Transmembrane helix</keyword>
<keyword evidence="9" id="KW-1185">Reference proteome</keyword>
<dbReference type="GO" id="GO:0004252">
    <property type="term" value="F:serine-type endopeptidase activity"/>
    <property type="evidence" value="ECO:0007669"/>
    <property type="project" value="InterPro"/>
</dbReference>
<protein>
    <recommendedName>
        <fullName evidence="7">Peptidase S54 rhomboid domain-containing protein</fullName>
    </recommendedName>
</protein>
<evidence type="ECO:0000259" key="7">
    <source>
        <dbReference type="Pfam" id="PF01694"/>
    </source>
</evidence>
<dbReference type="EMBL" id="FMSV02000263">
    <property type="protein sequence ID" value="SEH05452.1"/>
    <property type="molecule type" value="Genomic_DNA"/>
</dbReference>
<evidence type="ECO:0000256" key="6">
    <source>
        <dbReference type="SAM" id="Phobius"/>
    </source>
</evidence>
<feature type="region of interest" description="Disordered" evidence="5">
    <location>
        <begin position="66"/>
        <end position="101"/>
    </location>
</feature>
<dbReference type="Pfam" id="PF01694">
    <property type="entry name" value="Rhomboid"/>
    <property type="match status" value="1"/>
</dbReference>
<name>A0A1H6F5S1_9GAMM</name>
<organism evidence="8 9">
    <name type="scientific">Candidatus Venteria ishoeyi</name>
    <dbReference type="NCBI Taxonomy" id="1899563"/>
    <lineage>
        <taxon>Bacteria</taxon>
        <taxon>Pseudomonadati</taxon>
        <taxon>Pseudomonadota</taxon>
        <taxon>Gammaproteobacteria</taxon>
        <taxon>Thiotrichales</taxon>
        <taxon>Thiotrichaceae</taxon>
        <taxon>Venteria</taxon>
    </lineage>
</organism>
<gene>
    <name evidence="8" type="ORF">MBHS_01306</name>
</gene>
<evidence type="ECO:0000313" key="9">
    <source>
        <dbReference type="Proteomes" id="UP000236724"/>
    </source>
</evidence>
<evidence type="ECO:0000256" key="4">
    <source>
        <dbReference type="ARBA" id="ARBA00023136"/>
    </source>
</evidence>
<evidence type="ECO:0000256" key="1">
    <source>
        <dbReference type="ARBA" id="ARBA00004141"/>
    </source>
</evidence>
<evidence type="ECO:0000256" key="3">
    <source>
        <dbReference type="ARBA" id="ARBA00022989"/>
    </source>
</evidence>
<evidence type="ECO:0000256" key="2">
    <source>
        <dbReference type="ARBA" id="ARBA00022692"/>
    </source>
</evidence>
<keyword evidence="2 6" id="KW-0812">Transmembrane</keyword>